<comment type="subunit">
    <text evidence="6">Heterodimer of SbcC and SbcD.</text>
</comment>
<dbReference type="SUPFAM" id="SSF56300">
    <property type="entry name" value="Metallo-dependent phosphatases"/>
    <property type="match status" value="1"/>
</dbReference>
<gene>
    <name evidence="6 8" type="primary">sbcD</name>
    <name evidence="8" type="ORF">IDM48_04905</name>
</gene>
<evidence type="ECO:0000313" key="9">
    <source>
        <dbReference type="Proteomes" id="UP000516421"/>
    </source>
</evidence>
<dbReference type="GO" id="GO:0008408">
    <property type="term" value="F:3'-5' exonuclease activity"/>
    <property type="evidence" value="ECO:0007669"/>
    <property type="project" value="InterPro"/>
</dbReference>
<keyword evidence="4 6" id="KW-0378">Hydrolase</keyword>
<name>A0A7H2BM41_9MICC</name>
<dbReference type="GO" id="GO:0006310">
    <property type="term" value="P:DNA recombination"/>
    <property type="evidence" value="ECO:0007669"/>
    <property type="project" value="UniProtKB-KW"/>
</dbReference>
<dbReference type="AlphaFoldDB" id="A0A7H2BM41"/>
<keyword evidence="9" id="KW-1185">Reference proteome</keyword>
<dbReference type="NCBIfam" id="TIGR00619">
    <property type="entry name" value="sbcd"/>
    <property type="match status" value="1"/>
</dbReference>
<feature type="domain" description="Calcineurin-like phosphoesterase" evidence="7">
    <location>
        <begin position="1"/>
        <end position="217"/>
    </location>
</feature>
<dbReference type="InterPro" id="IPR004593">
    <property type="entry name" value="SbcD"/>
</dbReference>
<evidence type="ECO:0000256" key="3">
    <source>
        <dbReference type="ARBA" id="ARBA00022722"/>
    </source>
</evidence>
<evidence type="ECO:0000256" key="6">
    <source>
        <dbReference type="RuleBase" id="RU363069"/>
    </source>
</evidence>
<comment type="similarity">
    <text evidence="1 6">Belongs to the SbcD family.</text>
</comment>
<keyword evidence="5 6" id="KW-0269">Exonuclease</keyword>
<keyword evidence="6" id="KW-0235">DNA replication</keyword>
<keyword evidence="6" id="KW-0233">DNA recombination</keyword>
<evidence type="ECO:0000256" key="5">
    <source>
        <dbReference type="ARBA" id="ARBA00022839"/>
    </source>
</evidence>
<evidence type="ECO:0000259" key="7">
    <source>
        <dbReference type="Pfam" id="PF00149"/>
    </source>
</evidence>
<comment type="function">
    <text evidence="6">SbcCD cleaves DNA hairpin structures. These structures can inhibit DNA replication and are intermediates in certain DNA recombination reactions. The complex acts as a 3'-&gt;5' double strand exonuclease that can open hairpins. It also has a 5' single-strand endonuclease activity.</text>
</comment>
<evidence type="ECO:0000313" key="8">
    <source>
        <dbReference type="EMBL" id="QNV40737.1"/>
    </source>
</evidence>
<dbReference type="RefSeq" id="WP_145173262.1">
    <property type="nucleotide sequence ID" value="NZ_CP061538.1"/>
</dbReference>
<dbReference type="CDD" id="cd00840">
    <property type="entry name" value="MPP_Mre11_N"/>
    <property type="match status" value="1"/>
</dbReference>
<proteinExistence type="inferred from homology"/>
<dbReference type="Gene3D" id="3.60.21.10">
    <property type="match status" value="1"/>
</dbReference>
<dbReference type="GO" id="GO:0006260">
    <property type="term" value="P:DNA replication"/>
    <property type="evidence" value="ECO:0007669"/>
    <property type="project" value="UniProtKB-KW"/>
</dbReference>
<evidence type="ECO:0000256" key="2">
    <source>
        <dbReference type="ARBA" id="ARBA00013365"/>
    </source>
</evidence>
<sequence length="383" mass="42933">MRILHTSDWHLGRSFHGLSLHDISEKFLMELVETVKEKNIDAVLVSGDVYDQAQPRTETIELLSATLEELSELGCAVVLSSGNHDSAARLGFASKLLARQRVFFQTEVEQSNEPVLLEKGGVSVAIFAAPYLEPRSMGRRLGVAPTHRDVLEHTFNAARQRKEELPQDTVSIAMAHCFASGSQPTESERNIAVGGIETVDFQVFRDFDYVALGHIHGKQKLTDTIRYSGSPLAFSFSEENHRKGAWLLDIETEGIVEISEVIWKNKLSLKTLRGTLAELCTEKTYTPFEQSICRIYITDDVRPLGALEKLRERFETVAELYFDPAHPAQRDTRAYAQRVSQTMNIEEVCTDFFGHVRGSELTPDEVSYVHDVCTAVEAEEVSA</sequence>
<dbReference type="InterPro" id="IPR004843">
    <property type="entry name" value="Calcineurin-like_PHP"/>
</dbReference>
<dbReference type="Proteomes" id="UP000516421">
    <property type="component" value="Chromosome"/>
</dbReference>
<accession>A0A7H2BM41</accession>
<dbReference type="PANTHER" id="PTHR30337:SF0">
    <property type="entry name" value="NUCLEASE SBCCD SUBUNIT D"/>
    <property type="match status" value="1"/>
</dbReference>
<dbReference type="InterPro" id="IPR029052">
    <property type="entry name" value="Metallo-depent_PP-like"/>
</dbReference>
<dbReference type="PANTHER" id="PTHR30337">
    <property type="entry name" value="COMPONENT OF ATP-DEPENDENT DSDNA EXONUCLEASE"/>
    <property type="match status" value="1"/>
</dbReference>
<evidence type="ECO:0000256" key="4">
    <source>
        <dbReference type="ARBA" id="ARBA00022801"/>
    </source>
</evidence>
<dbReference type="Pfam" id="PF00149">
    <property type="entry name" value="Metallophos"/>
    <property type="match status" value="1"/>
</dbReference>
<organism evidence="8 9">
    <name type="scientific">Rothia amarae</name>
    <dbReference type="NCBI Taxonomy" id="169480"/>
    <lineage>
        <taxon>Bacteria</taxon>
        <taxon>Bacillati</taxon>
        <taxon>Actinomycetota</taxon>
        <taxon>Actinomycetes</taxon>
        <taxon>Micrococcales</taxon>
        <taxon>Micrococcaceae</taxon>
        <taxon>Rothia</taxon>
    </lineage>
</organism>
<dbReference type="GO" id="GO:0004519">
    <property type="term" value="F:endonuclease activity"/>
    <property type="evidence" value="ECO:0007669"/>
    <property type="project" value="UniProtKB-KW"/>
</dbReference>
<dbReference type="InterPro" id="IPR050535">
    <property type="entry name" value="DNA_Repair-Maintenance_Comp"/>
</dbReference>
<keyword evidence="6" id="KW-0255">Endonuclease</keyword>
<evidence type="ECO:0000256" key="1">
    <source>
        <dbReference type="ARBA" id="ARBA00010555"/>
    </source>
</evidence>
<dbReference type="KEGG" id="rama:IDM48_04905"/>
<keyword evidence="3 6" id="KW-0540">Nuclease</keyword>
<protein>
    <recommendedName>
        <fullName evidence="2 6">Nuclease SbcCD subunit D</fullName>
    </recommendedName>
</protein>
<dbReference type="InterPro" id="IPR041796">
    <property type="entry name" value="Mre11_N"/>
</dbReference>
<dbReference type="EMBL" id="CP061538">
    <property type="protein sequence ID" value="QNV40737.1"/>
    <property type="molecule type" value="Genomic_DNA"/>
</dbReference>
<reference evidence="8 9" key="1">
    <citation type="submission" date="2020-09" db="EMBL/GenBank/DDBJ databases">
        <title>Investigation of environmental microbe.</title>
        <authorList>
            <person name="Ou Y."/>
            <person name="Kang Q."/>
        </authorList>
    </citation>
    <scope>NUCLEOTIDE SEQUENCE [LARGE SCALE GENOMIC DNA]</scope>
    <source>
        <strain evidence="8 9">KJZ-9</strain>
    </source>
</reference>